<dbReference type="PROSITE" id="PS00675">
    <property type="entry name" value="SIGMA54_INTERACT_1"/>
    <property type="match status" value="1"/>
</dbReference>
<proteinExistence type="predicted"/>
<dbReference type="Pfam" id="PF02954">
    <property type="entry name" value="HTH_8"/>
    <property type="match status" value="1"/>
</dbReference>
<dbReference type="PROSITE" id="PS50110">
    <property type="entry name" value="RESPONSE_REGULATORY"/>
    <property type="match status" value="1"/>
</dbReference>
<evidence type="ECO:0000256" key="2">
    <source>
        <dbReference type="ARBA" id="ARBA00022840"/>
    </source>
</evidence>
<keyword evidence="2" id="KW-0067">ATP-binding</keyword>
<evidence type="ECO:0000259" key="8">
    <source>
        <dbReference type="PROSITE" id="PS50110"/>
    </source>
</evidence>
<dbReference type="InterPro" id="IPR002197">
    <property type="entry name" value="HTH_Fis"/>
</dbReference>
<feature type="domain" description="Sigma-54 factor interaction" evidence="7">
    <location>
        <begin position="149"/>
        <end position="377"/>
    </location>
</feature>
<dbReference type="PRINTS" id="PR01590">
    <property type="entry name" value="HTHFIS"/>
</dbReference>
<evidence type="ECO:0000256" key="6">
    <source>
        <dbReference type="PROSITE-ProRule" id="PRU00169"/>
    </source>
</evidence>
<dbReference type="InterPro" id="IPR003593">
    <property type="entry name" value="AAA+_ATPase"/>
</dbReference>
<dbReference type="Pfam" id="PF00072">
    <property type="entry name" value="Response_reg"/>
    <property type="match status" value="1"/>
</dbReference>
<dbReference type="AlphaFoldDB" id="A0A5C1QP72"/>
<dbReference type="PANTHER" id="PTHR32071:SF57">
    <property type="entry name" value="C4-DICARBOXYLATE TRANSPORT TRANSCRIPTIONAL REGULATORY PROTEIN DCTD"/>
    <property type="match status" value="1"/>
</dbReference>
<keyword evidence="6" id="KW-0597">Phosphoprotein</keyword>
<evidence type="ECO:0000259" key="7">
    <source>
        <dbReference type="PROSITE" id="PS50045"/>
    </source>
</evidence>
<dbReference type="Pfam" id="PF00158">
    <property type="entry name" value="Sigma54_activat"/>
    <property type="match status" value="1"/>
</dbReference>
<dbReference type="EMBL" id="CP036150">
    <property type="protein sequence ID" value="QEN08364.1"/>
    <property type="molecule type" value="Genomic_DNA"/>
</dbReference>
<evidence type="ECO:0000313" key="9">
    <source>
        <dbReference type="EMBL" id="QEN08364.1"/>
    </source>
</evidence>
<dbReference type="InterPro" id="IPR027417">
    <property type="entry name" value="P-loop_NTPase"/>
</dbReference>
<dbReference type="GO" id="GO:0005524">
    <property type="term" value="F:ATP binding"/>
    <property type="evidence" value="ECO:0007669"/>
    <property type="project" value="UniProtKB-KW"/>
</dbReference>
<dbReference type="InterPro" id="IPR025943">
    <property type="entry name" value="Sigma_54_int_dom_ATP-bd_2"/>
</dbReference>
<dbReference type="KEGG" id="ock:EXM22_10325"/>
<dbReference type="Gene3D" id="1.10.8.60">
    <property type="match status" value="1"/>
</dbReference>
<reference evidence="9 10" key="1">
    <citation type="submission" date="2019-02" db="EMBL/GenBank/DDBJ databases">
        <title>Complete Genome Sequence and Methylome Analysis of free living Spirochaetas.</title>
        <authorList>
            <person name="Fomenkov A."/>
            <person name="Dubinina G."/>
            <person name="Leshcheva N."/>
            <person name="Mikheeva N."/>
            <person name="Grabovich M."/>
            <person name="Vincze T."/>
            <person name="Roberts R.J."/>
        </authorList>
    </citation>
    <scope>NUCLEOTIDE SEQUENCE [LARGE SCALE GENOMIC DNA]</scope>
    <source>
        <strain evidence="9 10">K2</strain>
    </source>
</reference>
<feature type="domain" description="Response regulatory" evidence="8">
    <location>
        <begin position="9"/>
        <end position="124"/>
    </location>
</feature>
<dbReference type="InterPro" id="IPR025944">
    <property type="entry name" value="Sigma_54_int_dom_CS"/>
</dbReference>
<dbReference type="SUPFAM" id="SSF52540">
    <property type="entry name" value="P-loop containing nucleoside triphosphate hydrolases"/>
    <property type="match status" value="1"/>
</dbReference>
<evidence type="ECO:0000256" key="1">
    <source>
        <dbReference type="ARBA" id="ARBA00022741"/>
    </source>
</evidence>
<dbReference type="Pfam" id="PF25601">
    <property type="entry name" value="AAA_lid_14"/>
    <property type="match status" value="1"/>
</dbReference>
<evidence type="ECO:0000256" key="5">
    <source>
        <dbReference type="ARBA" id="ARBA00023163"/>
    </source>
</evidence>
<accession>A0A5C1QP72</accession>
<gene>
    <name evidence="9" type="ORF">EXM22_10325</name>
</gene>
<dbReference type="FunFam" id="3.40.50.300:FF:000006">
    <property type="entry name" value="DNA-binding transcriptional regulator NtrC"/>
    <property type="match status" value="1"/>
</dbReference>
<dbReference type="SMART" id="SM00448">
    <property type="entry name" value="REC"/>
    <property type="match status" value="1"/>
</dbReference>
<dbReference type="SMART" id="SM00382">
    <property type="entry name" value="AAA"/>
    <property type="match status" value="1"/>
</dbReference>
<dbReference type="InterPro" id="IPR058031">
    <property type="entry name" value="AAA_lid_NorR"/>
</dbReference>
<keyword evidence="3" id="KW-0805">Transcription regulation</keyword>
<keyword evidence="4" id="KW-0238">DNA-binding</keyword>
<dbReference type="OrthoDB" id="9771372at2"/>
<dbReference type="PROSITE" id="PS50045">
    <property type="entry name" value="SIGMA54_INTERACT_4"/>
    <property type="match status" value="1"/>
</dbReference>
<evidence type="ECO:0000313" key="10">
    <source>
        <dbReference type="Proteomes" id="UP000324209"/>
    </source>
</evidence>
<name>A0A5C1QP72_9SPIO</name>
<dbReference type="PANTHER" id="PTHR32071">
    <property type="entry name" value="TRANSCRIPTIONAL REGULATORY PROTEIN"/>
    <property type="match status" value="1"/>
</dbReference>
<evidence type="ECO:0000256" key="4">
    <source>
        <dbReference type="ARBA" id="ARBA00023125"/>
    </source>
</evidence>
<dbReference type="CDD" id="cd00009">
    <property type="entry name" value="AAA"/>
    <property type="match status" value="1"/>
</dbReference>
<feature type="modified residue" description="4-aspartylphosphate" evidence="6">
    <location>
        <position position="58"/>
    </location>
</feature>
<dbReference type="GO" id="GO:0043565">
    <property type="term" value="F:sequence-specific DNA binding"/>
    <property type="evidence" value="ECO:0007669"/>
    <property type="project" value="InterPro"/>
</dbReference>
<dbReference type="InterPro" id="IPR009057">
    <property type="entry name" value="Homeodomain-like_sf"/>
</dbReference>
<dbReference type="PROSITE" id="PS00676">
    <property type="entry name" value="SIGMA54_INTERACT_2"/>
    <property type="match status" value="1"/>
</dbReference>
<dbReference type="RefSeq" id="WP_149486444.1">
    <property type="nucleotide sequence ID" value="NZ_CP036150.1"/>
</dbReference>
<organism evidence="9 10">
    <name type="scientific">Oceanispirochaeta crateris</name>
    <dbReference type="NCBI Taxonomy" id="2518645"/>
    <lineage>
        <taxon>Bacteria</taxon>
        <taxon>Pseudomonadati</taxon>
        <taxon>Spirochaetota</taxon>
        <taxon>Spirochaetia</taxon>
        <taxon>Spirochaetales</taxon>
        <taxon>Spirochaetaceae</taxon>
        <taxon>Oceanispirochaeta</taxon>
    </lineage>
</organism>
<keyword evidence="10" id="KW-1185">Reference proteome</keyword>
<dbReference type="GO" id="GO:0000160">
    <property type="term" value="P:phosphorelay signal transduction system"/>
    <property type="evidence" value="ECO:0007669"/>
    <property type="project" value="InterPro"/>
</dbReference>
<dbReference type="InterPro" id="IPR011006">
    <property type="entry name" value="CheY-like_superfamily"/>
</dbReference>
<dbReference type="GO" id="GO:0006355">
    <property type="term" value="P:regulation of DNA-templated transcription"/>
    <property type="evidence" value="ECO:0007669"/>
    <property type="project" value="InterPro"/>
</dbReference>
<evidence type="ECO:0000256" key="3">
    <source>
        <dbReference type="ARBA" id="ARBA00023015"/>
    </source>
</evidence>
<dbReference type="PROSITE" id="PS00688">
    <property type="entry name" value="SIGMA54_INTERACT_3"/>
    <property type="match status" value="1"/>
</dbReference>
<keyword evidence="1" id="KW-0547">Nucleotide-binding</keyword>
<dbReference type="Gene3D" id="1.10.10.60">
    <property type="entry name" value="Homeodomain-like"/>
    <property type="match status" value="1"/>
</dbReference>
<dbReference type="Gene3D" id="3.40.50.2300">
    <property type="match status" value="1"/>
</dbReference>
<dbReference type="InterPro" id="IPR001789">
    <property type="entry name" value="Sig_transdc_resp-reg_receiver"/>
</dbReference>
<dbReference type="Gene3D" id="3.40.50.300">
    <property type="entry name" value="P-loop containing nucleotide triphosphate hydrolases"/>
    <property type="match status" value="1"/>
</dbReference>
<dbReference type="InterPro" id="IPR025662">
    <property type="entry name" value="Sigma_54_int_dom_ATP-bd_1"/>
</dbReference>
<dbReference type="SUPFAM" id="SSF46689">
    <property type="entry name" value="Homeodomain-like"/>
    <property type="match status" value="1"/>
</dbReference>
<dbReference type="InterPro" id="IPR002078">
    <property type="entry name" value="Sigma_54_int"/>
</dbReference>
<dbReference type="Proteomes" id="UP000324209">
    <property type="component" value="Chromosome"/>
</dbReference>
<protein>
    <submittedName>
        <fullName evidence="9">Sigma-54-dependent Fis family transcriptional regulator</fullName>
    </submittedName>
</protein>
<dbReference type="SUPFAM" id="SSF52172">
    <property type="entry name" value="CheY-like"/>
    <property type="match status" value="1"/>
</dbReference>
<sequence length="462" mass="52552">MKVKINKKNILIIDDEEGIRKGLQVMLTNENYKVFTTGNALDASDIVTNETIDIAIMDINLKDKKSGIDLLKEFKKIVPQMSILMITGYGCIETAIESMKWGASDYLLKPIDRNKLLDVIKKNCELKELRNDNQFLKTELLENVYTYNFITRNPETTHILQTIDKVKNSSTTILLTGESGTGKEVMARYAHFTSNRKNGNFVGINSAALSESLLLSELFGHEKGAFTGAVSDKIGKFELANNGTLFLDEIGDMSLDVQAKLLRVLEANSFERVGGTKKINVNVRLITATNKDLVSLINEGKFRKDLYYRINVMSFNLLPLRKRVEDIEVLVENFIKKFNLKYNKNIIINENSFAQLKAHLWPGNIRELRNVVDNAVLLTEDSQTIKFNFQTESLNKCEDDDLISSVQSEETLKGKMDSIIEYYEKKIIKEALIANQFSKTKTADQLNINRKTLSNKIEKYKL</sequence>
<keyword evidence="5" id="KW-0804">Transcription</keyword>